<accession>A0A4Y2B0F4</accession>
<organism evidence="1 2">
    <name type="scientific">Araneus ventricosus</name>
    <name type="common">Orbweaver spider</name>
    <name type="synonym">Epeira ventricosa</name>
    <dbReference type="NCBI Taxonomy" id="182803"/>
    <lineage>
        <taxon>Eukaryota</taxon>
        <taxon>Metazoa</taxon>
        <taxon>Ecdysozoa</taxon>
        <taxon>Arthropoda</taxon>
        <taxon>Chelicerata</taxon>
        <taxon>Arachnida</taxon>
        <taxon>Araneae</taxon>
        <taxon>Araneomorphae</taxon>
        <taxon>Entelegynae</taxon>
        <taxon>Araneoidea</taxon>
        <taxon>Araneidae</taxon>
        <taxon>Araneus</taxon>
    </lineage>
</organism>
<dbReference type="OrthoDB" id="6414224at2759"/>
<protein>
    <submittedName>
        <fullName evidence="1">Uncharacterized protein</fullName>
    </submittedName>
</protein>
<dbReference type="EMBL" id="BGPR01000043">
    <property type="protein sequence ID" value="GBL85553.1"/>
    <property type="molecule type" value="Genomic_DNA"/>
</dbReference>
<reference evidence="1 2" key="1">
    <citation type="journal article" date="2019" name="Sci. Rep.">
        <title>Orb-weaving spider Araneus ventricosus genome elucidates the spidroin gene catalogue.</title>
        <authorList>
            <person name="Kono N."/>
            <person name="Nakamura H."/>
            <person name="Ohtoshi R."/>
            <person name="Moran D.A.P."/>
            <person name="Shinohara A."/>
            <person name="Yoshida Y."/>
            <person name="Fujiwara M."/>
            <person name="Mori M."/>
            <person name="Tomita M."/>
            <person name="Arakawa K."/>
        </authorList>
    </citation>
    <scope>NUCLEOTIDE SEQUENCE [LARGE SCALE GENOMIC DNA]</scope>
</reference>
<keyword evidence="2" id="KW-1185">Reference proteome</keyword>
<gene>
    <name evidence="1" type="ORF">AVEN_34704_1</name>
</gene>
<dbReference type="Proteomes" id="UP000499080">
    <property type="component" value="Unassembled WGS sequence"/>
</dbReference>
<dbReference type="AlphaFoldDB" id="A0A4Y2B0F4"/>
<evidence type="ECO:0000313" key="1">
    <source>
        <dbReference type="EMBL" id="GBL85553.1"/>
    </source>
</evidence>
<comment type="caution">
    <text evidence="1">The sequence shown here is derived from an EMBL/GenBank/DDBJ whole genome shotgun (WGS) entry which is preliminary data.</text>
</comment>
<proteinExistence type="predicted"/>
<name>A0A4Y2B0F4_ARAVE</name>
<sequence length="141" mass="17321">MRAHIDDLRLCFILSDETERAKMLRITIIIKDLFLCYLDWPLQSLFLDTLNQMKSLLDLYCFKCSLEYIVYTKLMREMKDFDYLQLLRDLWNRIPDTYKEEIQRQKIFTLVHAAMNYDEKTHRLPIAKFLKDFLFTDKFWD</sequence>
<evidence type="ECO:0000313" key="2">
    <source>
        <dbReference type="Proteomes" id="UP000499080"/>
    </source>
</evidence>